<evidence type="ECO:0000313" key="3">
    <source>
        <dbReference type="Proteomes" id="UP001597318"/>
    </source>
</evidence>
<name>A0ABW5BWX8_9BACI</name>
<evidence type="ECO:0000256" key="1">
    <source>
        <dbReference type="SAM" id="Phobius"/>
    </source>
</evidence>
<accession>A0ABW5BWX8</accession>
<evidence type="ECO:0000313" key="2">
    <source>
        <dbReference type="EMBL" id="MFD2214458.1"/>
    </source>
</evidence>
<keyword evidence="3" id="KW-1185">Reference proteome</keyword>
<sequence length="44" mass="5413">MEKSRRLEKYDRLFVQKRISRFLMSLLPVFVAFCILAFLQYLEL</sequence>
<gene>
    <name evidence="2" type="ORF">ACFSKK_12265</name>
</gene>
<protein>
    <submittedName>
        <fullName evidence="2">Uncharacterized protein</fullName>
    </submittedName>
</protein>
<comment type="caution">
    <text evidence="2">The sequence shown here is derived from an EMBL/GenBank/DDBJ whole genome shotgun (WGS) entry which is preliminary data.</text>
</comment>
<feature type="transmembrane region" description="Helical" evidence="1">
    <location>
        <begin position="21"/>
        <end position="42"/>
    </location>
</feature>
<keyword evidence="1" id="KW-1133">Transmembrane helix</keyword>
<dbReference type="EMBL" id="JBHUIK010000002">
    <property type="protein sequence ID" value="MFD2214458.1"/>
    <property type="molecule type" value="Genomic_DNA"/>
</dbReference>
<dbReference type="Proteomes" id="UP001597318">
    <property type="component" value="Unassembled WGS sequence"/>
</dbReference>
<dbReference type="RefSeq" id="WP_281730451.1">
    <property type="nucleotide sequence ID" value="NZ_CP095550.1"/>
</dbReference>
<reference evidence="3" key="1">
    <citation type="journal article" date="2019" name="Int. J. Syst. Evol. Microbiol.">
        <title>The Global Catalogue of Microorganisms (GCM) 10K type strain sequencing project: providing services to taxonomists for standard genome sequencing and annotation.</title>
        <authorList>
            <consortium name="The Broad Institute Genomics Platform"/>
            <consortium name="The Broad Institute Genome Sequencing Center for Infectious Disease"/>
            <person name="Wu L."/>
            <person name="Ma J."/>
        </authorList>
    </citation>
    <scope>NUCLEOTIDE SEQUENCE [LARGE SCALE GENOMIC DNA]</scope>
    <source>
        <strain evidence="3">CGMCC 1.15474</strain>
    </source>
</reference>
<keyword evidence="1" id="KW-0812">Transmembrane</keyword>
<keyword evidence="1" id="KW-0472">Membrane</keyword>
<organism evidence="2 3">
    <name type="scientific">Metabacillus endolithicus</name>
    <dbReference type="NCBI Taxonomy" id="1535204"/>
    <lineage>
        <taxon>Bacteria</taxon>
        <taxon>Bacillati</taxon>
        <taxon>Bacillota</taxon>
        <taxon>Bacilli</taxon>
        <taxon>Bacillales</taxon>
        <taxon>Bacillaceae</taxon>
        <taxon>Metabacillus</taxon>
    </lineage>
</organism>
<proteinExistence type="predicted"/>